<evidence type="ECO:0000256" key="3">
    <source>
        <dbReference type="ARBA" id="ARBA00022448"/>
    </source>
</evidence>
<feature type="transmembrane region" description="Helical" evidence="11">
    <location>
        <begin position="256"/>
        <end position="276"/>
    </location>
</feature>
<evidence type="ECO:0000259" key="12">
    <source>
        <dbReference type="PROSITE" id="PS50893"/>
    </source>
</evidence>
<keyword evidence="6 11" id="KW-0812">Transmembrane</keyword>
<feature type="transmembrane region" description="Helical" evidence="11">
    <location>
        <begin position="288"/>
        <end position="306"/>
    </location>
</feature>
<dbReference type="Pfam" id="PF00005">
    <property type="entry name" value="ABC_tran"/>
    <property type="match status" value="1"/>
</dbReference>
<keyword evidence="9 11" id="KW-1133">Transmembrane helix</keyword>
<organism evidence="14 15">
    <name type="scientific">Metarhizobium album</name>
    <dbReference type="NCBI Taxonomy" id="2182425"/>
    <lineage>
        <taxon>Bacteria</taxon>
        <taxon>Pseudomonadati</taxon>
        <taxon>Pseudomonadota</taxon>
        <taxon>Alphaproteobacteria</taxon>
        <taxon>Hyphomicrobiales</taxon>
        <taxon>Rhizobiaceae</taxon>
        <taxon>Metarhizobium</taxon>
    </lineage>
</organism>
<reference evidence="14 15" key="1">
    <citation type="submission" date="2018-05" db="EMBL/GenBank/DDBJ databases">
        <title>The draft genome of strain NS-104.</title>
        <authorList>
            <person name="Hang P."/>
            <person name="Jiang J."/>
        </authorList>
    </citation>
    <scope>NUCLEOTIDE SEQUENCE [LARGE SCALE GENOMIC DNA]</scope>
    <source>
        <strain evidence="14 15">NS-104</strain>
    </source>
</reference>
<feature type="transmembrane region" description="Helical" evidence="11">
    <location>
        <begin position="170"/>
        <end position="188"/>
    </location>
</feature>
<dbReference type="GO" id="GO:0005886">
    <property type="term" value="C:plasma membrane"/>
    <property type="evidence" value="ECO:0007669"/>
    <property type="project" value="UniProtKB-SubCell"/>
</dbReference>
<keyword evidence="15" id="KW-1185">Reference proteome</keyword>
<evidence type="ECO:0000259" key="13">
    <source>
        <dbReference type="PROSITE" id="PS50929"/>
    </source>
</evidence>
<dbReference type="AlphaFoldDB" id="A0A2U2DIP4"/>
<dbReference type="InterPro" id="IPR027417">
    <property type="entry name" value="P-loop_NTPase"/>
</dbReference>
<keyword evidence="10 11" id="KW-0472">Membrane</keyword>
<dbReference type="FunFam" id="3.40.50.300:FF:000221">
    <property type="entry name" value="Multidrug ABC transporter ATP-binding protein"/>
    <property type="match status" value="1"/>
</dbReference>
<evidence type="ECO:0000256" key="7">
    <source>
        <dbReference type="ARBA" id="ARBA00022741"/>
    </source>
</evidence>
<proteinExistence type="inferred from homology"/>
<evidence type="ECO:0000313" key="14">
    <source>
        <dbReference type="EMBL" id="PWE53170.1"/>
    </source>
</evidence>
<dbReference type="InterPro" id="IPR017871">
    <property type="entry name" value="ABC_transporter-like_CS"/>
</dbReference>
<dbReference type="InterPro" id="IPR036640">
    <property type="entry name" value="ABC1_TM_sf"/>
</dbReference>
<dbReference type="GO" id="GO:0140359">
    <property type="term" value="F:ABC-type transporter activity"/>
    <property type="evidence" value="ECO:0007669"/>
    <property type="project" value="InterPro"/>
</dbReference>
<dbReference type="PROSITE" id="PS50929">
    <property type="entry name" value="ABC_TM1F"/>
    <property type="match status" value="1"/>
</dbReference>
<dbReference type="Proteomes" id="UP000245252">
    <property type="component" value="Unassembled WGS sequence"/>
</dbReference>
<protein>
    <submittedName>
        <fullName evidence="14">ABC transporter ATP-binding protein</fullName>
    </submittedName>
</protein>
<evidence type="ECO:0000256" key="2">
    <source>
        <dbReference type="ARBA" id="ARBA00005417"/>
    </source>
</evidence>
<dbReference type="EMBL" id="QFBC01000018">
    <property type="protein sequence ID" value="PWE53170.1"/>
    <property type="molecule type" value="Genomic_DNA"/>
</dbReference>
<feature type="transmembrane region" description="Helical" evidence="11">
    <location>
        <begin position="144"/>
        <end position="164"/>
    </location>
</feature>
<dbReference type="GO" id="GO:0005524">
    <property type="term" value="F:ATP binding"/>
    <property type="evidence" value="ECO:0007669"/>
    <property type="project" value="UniProtKB-KW"/>
</dbReference>
<dbReference type="PROSITE" id="PS50893">
    <property type="entry name" value="ABC_TRANSPORTER_2"/>
    <property type="match status" value="1"/>
</dbReference>
<keyword evidence="3" id="KW-0813">Transport</keyword>
<keyword evidence="5" id="KW-0762">Sugar transport</keyword>
<dbReference type="Pfam" id="PF00664">
    <property type="entry name" value="ABC_membrane"/>
    <property type="match status" value="1"/>
</dbReference>
<keyword evidence="8 14" id="KW-0067">ATP-binding</keyword>
<gene>
    <name evidence="14" type="ORF">DEM27_27780</name>
</gene>
<name>A0A2U2DIP4_9HYPH</name>
<evidence type="ECO:0000256" key="9">
    <source>
        <dbReference type="ARBA" id="ARBA00022989"/>
    </source>
</evidence>
<dbReference type="Gene3D" id="3.40.50.300">
    <property type="entry name" value="P-loop containing nucleotide triphosphate hydrolases"/>
    <property type="match status" value="1"/>
</dbReference>
<feature type="transmembrane region" description="Helical" evidence="11">
    <location>
        <begin position="6"/>
        <end position="24"/>
    </location>
</feature>
<accession>A0A2U2DIP4</accession>
<dbReference type="SUPFAM" id="SSF90123">
    <property type="entry name" value="ABC transporter transmembrane region"/>
    <property type="match status" value="1"/>
</dbReference>
<dbReference type="InterPro" id="IPR003439">
    <property type="entry name" value="ABC_transporter-like_ATP-bd"/>
</dbReference>
<evidence type="ECO:0000256" key="1">
    <source>
        <dbReference type="ARBA" id="ARBA00004651"/>
    </source>
</evidence>
<dbReference type="PANTHER" id="PTHR24221">
    <property type="entry name" value="ATP-BINDING CASSETTE SUB-FAMILY B"/>
    <property type="match status" value="1"/>
</dbReference>
<dbReference type="GO" id="GO:0016887">
    <property type="term" value="F:ATP hydrolysis activity"/>
    <property type="evidence" value="ECO:0007669"/>
    <property type="project" value="InterPro"/>
</dbReference>
<dbReference type="SUPFAM" id="SSF52540">
    <property type="entry name" value="P-loop containing nucleoside triphosphate hydrolases"/>
    <property type="match status" value="1"/>
</dbReference>
<feature type="domain" description="ABC transporter" evidence="12">
    <location>
        <begin position="343"/>
        <end position="575"/>
    </location>
</feature>
<feature type="transmembrane region" description="Helical" evidence="11">
    <location>
        <begin position="31"/>
        <end position="54"/>
    </location>
</feature>
<comment type="subcellular location">
    <subcellularLocation>
        <location evidence="1">Cell membrane</location>
        <topology evidence="1">Multi-pass membrane protein</topology>
    </subcellularLocation>
</comment>
<evidence type="ECO:0000256" key="4">
    <source>
        <dbReference type="ARBA" id="ARBA00022475"/>
    </source>
</evidence>
<evidence type="ECO:0000313" key="15">
    <source>
        <dbReference type="Proteomes" id="UP000245252"/>
    </source>
</evidence>
<sequence>MFQTESVGGALGGNVLAIIWQLIARYRARMWLAILFGTLSALTTILPAVGAGFMVGALLDGDRVTAALWAGSMIVGAALMIVLFTISTSISHLIAADVQADQRQIIGDKLKRVPLGFFTRFSAMDLRRVLIDDVEKLEDGVAHLIPEITAAYVGPVALLVIMAAVDWRMALAALVPTVLGFIFMMIVMRDGVEVTNRYHKLQANIATTMGEVVKVIPVVKTYDNSGSALIRAHQAIADFQDLITDWIDRAVVPANWFFLFATSNLLVLTPLSIYLLDIDGTDLPTVTFFHLAAMSLALLIAGLFGISNRTRQQEGVIARWQSLMAYPEQEVATTGDGPDGSDIVFSNVSFRYDRALVLDDVSFDVKAGTSLALVGPSGSGKTTIGRLLARFWDVGDGKITIGGRDIRAIPPHRLAESLSFVFQDIFLFSRSVRDNILIGRPDATEEELLQAARAARVDEFVSRLPKGYDTVVDGSLSLSVGQKQRISIARALLRNAPILVLDEATAYNDPENERELQGAIAALTAGKTLIVIAHRLSTIRHCDNIIFLDSGRIREEGTHAQLLALDGGYAAQWRTHMAAREFSLRNRQAGGDAS</sequence>
<feature type="domain" description="ABC transmembrane type-1" evidence="13">
    <location>
        <begin position="31"/>
        <end position="312"/>
    </location>
</feature>
<keyword evidence="7" id="KW-0547">Nucleotide-binding</keyword>
<dbReference type="InterPro" id="IPR011527">
    <property type="entry name" value="ABC1_TM_dom"/>
</dbReference>
<comment type="caution">
    <text evidence="14">The sequence shown here is derived from an EMBL/GenBank/DDBJ whole genome shotgun (WGS) entry which is preliminary data.</text>
</comment>
<evidence type="ECO:0000256" key="11">
    <source>
        <dbReference type="SAM" id="Phobius"/>
    </source>
</evidence>
<dbReference type="Gene3D" id="1.20.1560.10">
    <property type="entry name" value="ABC transporter type 1, transmembrane domain"/>
    <property type="match status" value="1"/>
</dbReference>
<evidence type="ECO:0000256" key="10">
    <source>
        <dbReference type="ARBA" id="ARBA00023136"/>
    </source>
</evidence>
<evidence type="ECO:0000256" key="6">
    <source>
        <dbReference type="ARBA" id="ARBA00022692"/>
    </source>
</evidence>
<dbReference type="InterPro" id="IPR003593">
    <property type="entry name" value="AAA+_ATPase"/>
</dbReference>
<dbReference type="PROSITE" id="PS00211">
    <property type="entry name" value="ABC_TRANSPORTER_1"/>
    <property type="match status" value="1"/>
</dbReference>
<dbReference type="InterPro" id="IPR039421">
    <property type="entry name" value="Type_1_exporter"/>
</dbReference>
<dbReference type="SMART" id="SM00382">
    <property type="entry name" value="AAA"/>
    <property type="match status" value="1"/>
</dbReference>
<dbReference type="PANTHER" id="PTHR24221:SF397">
    <property type="entry name" value="ABC TRANSPORTER, ATP-BINDING TRANSMEMBRANE PROTEIN"/>
    <property type="match status" value="1"/>
</dbReference>
<feature type="transmembrane region" description="Helical" evidence="11">
    <location>
        <begin position="66"/>
        <end position="86"/>
    </location>
</feature>
<evidence type="ECO:0000256" key="5">
    <source>
        <dbReference type="ARBA" id="ARBA00022597"/>
    </source>
</evidence>
<keyword evidence="4" id="KW-1003">Cell membrane</keyword>
<dbReference type="GO" id="GO:0034040">
    <property type="term" value="F:ATPase-coupled lipid transmembrane transporter activity"/>
    <property type="evidence" value="ECO:0007669"/>
    <property type="project" value="TreeGrafter"/>
</dbReference>
<comment type="similarity">
    <text evidence="2">Belongs to the ABC transporter superfamily.</text>
</comment>
<evidence type="ECO:0000256" key="8">
    <source>
        <dbReference type="ARBA" id="ARBA00022840"/>
    </source>
</evidence>